<dbReference type="EMBL" id="PKMF04000259">
    <property type="protein sequence ID" value="KAK7840564.1"/>
    <property type="molecule type" value="Genomic_DNA"/>
</dbReference>
<protein>
    <submittedName>
        <fullName evidence="1">Uncharacterized protein</fullName>
    </submittedName>
</protein>
<gene>
    <name evidence="1" type="ORF">CFP56_016583</name>
</gene>
<reference evidence="1 2" key="1">
    <citation type="journal article" date="2018" name="Sci. Data">
        <title>The draft genome sequence of cork oak.</title>
        <authorList>
            <person name="Ramos A.M."/>
            <person name="Usie A."/>
            <person name="Barbosa P."/>
            <person name="Barros P.M."/>
            <person name="Capote T."/>
            <person name="Chaves I."/>
            <person name="Simoes F."/>
            <person name="Abreu I."/>
            <person name="Carrasquinho I."/>
            <person name="Faro C."/>
            <person name="Guimaraes J.B."/>
            <person name="Mendonca D."/>
            <person name="Nobrega F."/>
            <person name="Rodrigues L."/>
            <person name="Saibo N.J.M."/>
            <person name="Varela M.C."/>
            <person name="Egas C."/>
            <person name="Matos J."/>
            <person name="Miguel C.M."/>
            <person name="Oliveira M.M."/>
            <person name="Ricardo C.P."/>
            <person name="Goncalves S."/>
        </authorList>
    </citation>
    <scope>NUCLEOTIDE SEQUENCE [LARGE SCALE GENOMIC DNA]</scope>
    <source>
        <strain evidence="2">cv. HL8</strain>
    </source>
</reference>
<evidence type="ECO:0000313" key="1">
    <source>
        <dbReference type="EMBL" id="KAK7840564.1"/>
    </source>
</evidence>
<dbReference type="AlphaFoldDB" id="A0AAW0KMX5"/>
<sequence>MPKTLTSTPAVHQRRHPRQWLSNPYDWVDEGDVMEIGFGCWRLDLFAGFVSWIWEEHEEQTVTAVFIIHNLSENLCITRYV</sequence>
<proteinExistence type="predicted"/>
<keyword evidence="2" id="KW-1185">Reference proteome</keyword>
<comment type="caution">
    <text evidence="1">The sequence shown here is derived from an EMBL/GenBank/DDBJ whole genome shotgun (WGS) entry which is preliminary data.</text>
</comment>
<organism evidence="1 2">
    <name type="scientific">Quercus suber</name>
    <name type="common">Cork oak</name>
    <dbReference type="NCBI Taxonomy" id="58331"/>
    <lineage>
        <taxon>Eukaryota</taxon>
        <taxon>Viridiplantae</taxon>
        <taxon>Streptophyta</taxon>
        <taxon>Embryophyta</taxon>
        <taxon>Tracheophyta</taxon>
        <taxon>Spermatophyta</taxon>
        <taxon>Magnoliopsida</taxon>
        <taxon>eudicotyledons</taxon>
        <taxon>Gunneridae</taxon>
        <taxon>Pentapetalae</taxon>
        <taxon>rosids</taxon>
        <taxon>fabids</taxon>
        <taxon>Fagales</taxon>
        <taxon>Fagaceae</taxon>
        <taxon>Quercus</taxon>
    </lineage>
</organism>
<name>A0AAW0KMX5_QUESU</name>
<evidence type="ECO:0000313" key="2">
    <source>
        <dbReference type="Proteomes" id="UP000237347"/>
    </source>
</evidence>
<accession>A0AAW0KMX5</accession>
<dbReference type="Proteomes" id="UP000237347">
    <property type="component" value="Unassembled WGS sequence"/>
</dbReference>